<comment type="caution">
    <text evidence="9">The sequence shown here is derived from an EMBL/GenBank/DDBJ whole genome shotgun (WGS) entry which is preliminary data.</text>
</comment>
<organism evidence="9 10">
    <name type="scientific">Xylanibacter rarus</name>
    <dbReference type="NCBI Taxonomy" id="1676614"/>
    <lineage>
        <taxon>Bacteria</taxon>
        <taxon>Pseudomonadati</taxon>
        <taxon>Bacteroidota</taxon>
        <taxon>Bacteroidia</taxon>
        <taxon>Bacteroidales</taxon>
        <taxon>Prevotellaceae</taxon>
        <taxon>Xylanibacter</taxon>
    </lineage>
</organism>
<feature type="transmembrane region" description="Helical" evidence="8">
    <location>
        <begin position="38"/>
        <end position="57"/>
    </location>
</feature>
<keyword evidence="4" id="KW-1003">Cell membrane</keyword>
<comment type="similarity">
    <text evidence="2">Belongs to the auxin efflux carrier (TC 2.A.69) family.</text>
</comment>
<keyword evidence="3" id="KW-0813">Transport</keyword>
<accession>A0A8E1QWF6</accession>
<proteinExistence type="inferred from homology"/>
<evidence type="ECO:0000313" key="10">
    <source>
        <dbReference type="Proteomes" id="UP000036951"/>
    </source>
</evidence>
<evidence type="ECO:0000313" key="9">
    <source>
        <dbReference type="EMBL" id="KOO67908.1"/>
    </source>
</evidence>
<name>A0A8E1QWF6_9BACT</name>
<evidence type="ECO:0000256" key="4">
    <source>
        <dbReference type="ARBA" id="ARBA00022475"/>
    </source>
</evidence>
<dbReference type="InterPro" id="IPR038770">
    <property type="entry name" value="Na+/solute_symporter_sf"/>
</dbReference>
<dbReference type="GO" id="GO:0055085">
    <property type="term" value="P:transmembrane transport"/>
    <property type="evidence" value="ECO:0007669"/>
    <property type="project" value="InterPro"/>
</dbReference>
<feature type="transmembrane region" description="Helical" evidence="8">
    <location>
        <begin position="125"/>
        <end position="148"/>
    </location>
</feature>
<dbReference type="PANTHER" id="PTHR36838:SF1">
    <property type="entry name" value="SLR1864 PROTEIN"/>
    <property type="match status" value="1"/>
</dbReference>
<dbReference type="EMBL" id="LFQU01000022">
    <property type="protein sequence ID" value="KOO67908.1"/>
    <property type="molecule type" value="Genomic_DNA"/>
</dbReference>
<comment type="subcellular location">
    <subcellularLocation>
        <location evidence="1">Cell membrane</location>
        <topology evidence="1">Multi-pass membrane protein</topology>
    </subcellularLocation>
</comment>
<sequence length="303" mass="33214">MDNIVIQMIILLLLVVAGFVSNRCGLMGGDFDRKLSGFIINVSCPCLIISSVMGDVFPDRGMILPLLGVGMITYVLLFLIAYFLPRYFVRKADYRGMYSFMLMFANVGFIGYPVVASIFGSQAVFYASLLNIPNTLFIFIVGLSFVLGSTDGHKFNVSTLYCPPMVASYVSIVIVALGLDSIPRVVSEPFHLLGGITVPGALLVIGSSMAQMDTRHILGTRSVYVMSAFRLLIIPVVIYFLLRLCGVDETINRINTVLIGMPVASYGTMFCLRYGRDESEMVEGTLITTILSVVTIPLLTLIF</sequence>
<feature type="transmembrane region" description="Helical" evidence="8">
    <location>
        <begin position="96"/>
        <end position="119"/>
    </location>
</feature>
<keyword evidence="6 8" id="KW-1133">Transmembrane helix</keyword>
<dbReference type="GO" id="GO:0005886">
    <property type="term" value="C:plasma membrane"/>
    <property type="evidence" value="ECO:0007669"/>
    <property type="project" value="UniProtKB-SubCell"/>
</dbReference>
<protein>
    <submittedName>
        <fullName evidence="9">Autotransporter</fullName>
    </submittedName>
</protein>
<evidence type="ECO:0000256" key="8">
    <source>
        <dbReference type="SAM" id="Phobius"/>
    </source>
</evidence>
<dbReference type="PANTHER" id="PTHR36838">
    <property type="entry name" value="AUXIN EFFLUX CARRIER FAMILY PROTEIN"/>
    <property type="match status" value="1"/>
</dbReference>
<feature type="transmembrane region" description="Helical" evidence="8">
    <location>
        <begin position="63"/>
        <end position="84"/>
    </location>
</feature>
<gene>
    <name evidence="9" type="ORF">ACU52_10930</name>
</gene>
<dbReference type="Proteomes" id="UP000036951">
    <property type="component" value="Unassembled WGS sequence"/>
</dbReference>
<evidence type="ECO:0000256" key="6">
    <source>
        <dbReference type="ARBA" id="ARBA00022989"/>
    </source>
</evidence>
<feature type="transmembrane region" description="Helical" evidence="8">
    <location>
        <begin position="284"/>
        <end position="302"/>
    </location>
</feature>
<dbReference type="AlphaFoldDB" id="A0A8E1QWF6"/>
<evidence type="ECO:0000256" key="2">
    <source>
        <dbReference type="ARBA" id="ARBA00010145"/>
    </source>
</evidence>
<dbReference type="RefSeq" id="WP_053398804.1">
    <property type="nucleotide sequence ID" value="NZ_LFQU01000022.1"/>
</dbReference>
<dbReference type="Gene3D" id="1.20.1530.20">
    <property type="match status" value="1"/>
</dbReference>
<feature type="transmembrane region" description="Helical" evidence="8">
    <location>
        <begin position="254"/>
        <end position="272"/>
    </location>
</feature>
<evidence type="ECO:0000256" key="1">
    <source>
        <dbReference type="ARBA" id="ARBA00004651"/>
    </source>
</evidence>
<keyword evidence="10" id="KW-1185">Reference proteome</keyword>
<feature type="transmembrane region" description="Helical" evidence="8">
    <location>
        <begin position="222"/>
        <end position="242"/>
    </location>
</feature>
<feature type="transmembrane region" description="Helical" evidence="8">
    <location>
        <begin position="160"/>
        <end position="179"/>
    </location>
</feature>
<keyword evidence="5 8" id="KW-0812">Transmembrane</keyword>
<evidence type="ECO:0000256" key="5">
    <source>
        <dbReference type="ARBA" id="ARBA00022692"/>
    </source>
</evidence>
<dbReference type="InterPro" id="IPR004776">
    <property type="entry name" value="Mem_transp_PIN-like"/>
</dbReference>
<keyword evidence="7 8" id="KW-0472">Membrane</keyword>
<evidence type="ECO:0000256" key="3">
    <source>
        <dbReference type="ARBA" id="ARBA00022448"/>
    </source>
</evidence>
<feature type="transmembrane region" description="Helical" evidence="8">
    <location>
        <begin position="6"/>
        <end position="26"/>
    </location>
</feature>
<feature type="transmembrane region" description="Helical" evidence="8">
    <location>
        <begin position="191"/>
        <end position="210"/>
    </location>
</feature>
<dbReference type="OrthoDB" id="9798064at2"/>
<reference evidence="9 10" key="1">
    <citation type="submission" date="2015-06" db="EMBL/GenBank/DDBJ databases">
        <title>Prevotella sp. 109, sp. nov., a novel member of the family Prevotellaceae isolated from human faeces.</title>
        <authorList>
            <person name="Shkoporov A.N."/>
            <person name="Chaplin A.V."/>
            <person name="Kafarskaia L.I."/>
            <person name="Efimov B.A."/>
        </authorList>
    </citation>
    <scope>NUCLEOTIDE SEQUENCE [LARGE SCALE GENOMIC DNA]</scope>
    <source>
        <strain evidence="9 10">109</strain>
    </source>
</reference>
<dbReference type="Pfam" id="PF03547">
    <property type="entry name" value="Mem_trans"/>
    <property type="match status" value="2"/>
</dbReference>
<evidence type="ECO:0000256" key="7">
    <source>
        <dbReference type="ARBA" id="ARBA00023136"/>
    </source>
</evidence>